<evidence type="ECO:0000313" key="4">
    <source>
        <dbReference type="Proteomes" id="UP000680750"/>
    </source>
</evidence>
<feature type="region of interest" description="Disordered" evidence="1">
    <location>
        <begin position="144"/>
        <end position="184"/>
    </location>
</feature>
<name>A0A810KXI7_9ACTN</name>
<proteinExistence type="predicted"/>
<keyword evidence="4" id="KW-1185">Reference proteome</keyword>
<dbReference type="Proteomes" id="UP000680750">
    <property type="component" value="Chromosome"/>
</dbReference>
<feature type="transmembrane region" description="Helical" evidence="2">
    <location>
        <begin position="87"/>
        <end position="114"/>
    </location>
</feature>
<dbReference type="EMBL" id="AP023354">
    <property type="protein sequence ID" value="BCJ27079.1"/>
    <property type="molecule type" value="Genomic_DNA"/>
</dbReference>
<dbReference type="KEGG" id="aser:Asera_11870"/>
<sequence>MWAAHAAALTALPSGLWRIIVACGGPSGYTPAGLLEICPPGFAGPAYLLILSVLTELAAVATLGLVRPWGERVPRWVPVLGGRSLPYLTVVAIAGAGAAVLAALWTPMLFWWMLPHSGMTEMAGCWSGCSISRWWPGRRCSPWSRSTTGAAGGTDDGDAGPPQARAAEPRPEPPAYGLSRWPTA</sequence>
<gene>
    <name evidence="3" type="ORF">Asera_11870</name>
</gene>
<organism evidence="3 4">
    <name type="scientific">Actinocatenispora sera</name>
    <dbReference type="NCBI Taxonomy" id="390989"/>
    <lineage>
        <taxon>Bacteria</taxon>
        <taxon>Bacillati</taxon>
        <taxon>Actinomycetota</taxon>
        <taxon>Actinomycetes</taxon>
        <taxon>Micromonosporales</taxon>
        <taxon>Micromonosporaceae</taxon>
        <taxon>Actinocatenispora</taxon>
    </lineage>
</organism>
<evidence type="ECO:0000256" key="1">
    <source>
        <dbReference type="SAM" id="MobiDB-lite"/>
    </source>
</evidence>
<reference evidence="3" key="1">
    <citation type="submission" date="2020-08" db="EMBL/GenBank/DDBJ databases">
        <title>Whole genome shotgun sequence of Actinocatenispora sera NBRC 101916.</title>
        <authorList>
            <person name="Komaki H."/>
            <person name="Tamura T."/>
        </authorList>
    </citation>
    <scope>NUCLEOTIDE SEQUENCE</scope>
    <source>
        <strain evidence="3">NBRC 101916</strain>
    </source>
</reference>
<accession>A0A810KXI7</accession>
<keyword evidence="2" id="KW-0472">Membrane</keyword>
<evidence type="ECO:0000313" key="3">
    <source>
        <dbReference type="EMBL" id="BCJ27079.1"/>
    </source>
</evidence>
<keyword evidence="2" id="KW-1133">Transmembrane helix</keyword>
<feature type="transmembrane region" description="Helical" evidence="2">
    <location>
        <begin position="46"/>
        <end position="66"/>
    </location>
</feature>
<evidence type="ECO:0000256" key="2">
    <source>
        <dbReference type="SAM" id="Phobius"/>
    </source>
</evidence>
<dbReference type="AlphaFoldDB" id="A0A810KXI7"/>
<keyword evidence="2" id="KW-0812">Transmembrane</keyword>
<protein>
    <submittedName>
        <fullName evidence="3">Uncharacterized protein</fullName>
    </submittedName>
</protein>